<gene>
    <name evidence="1" type="ORF">CYMTET_14138</name>
</gene>
<dbReference type="Proteomes" id="UP001190700">
    <property type="component" value="Unassembled WGS sequence"/>
</dbReference>
<comment type="caution">
    <text evidence="1">The sequence shown here is derived from an EMBL/GenBank/DDBJ whole genome shotgun (WGS) entry which is preliminary data.</text>
</comment>
<accession>A0AAE0GGN8</accession>
<dbReference type="AlphaFoldDB" id="A0AAE0GGN8"/>
<keyword evidence="2" id="KW-1185">Reference proteome</keyword>
<protein>
    <submittedName>
        <fullName evidence="1">Uncharacterized protein</fullName>
    </submittedName>
</protein>
<evidence type="ECO:0000313" key="2">
    <source>
        <dbReference type="Proteomes" id="UP001190700"/>
    </source>
</evidence>
<proteinExistence type="predicted"/>
<reference evidence="1 2" key="1">
    <citation type="journal article" date="2015" name="Genome Biol. Evol.">
        <title>Comparative Genomics of a Bacterivorous Green Alga Reveals Evolutionary Causalities and Consequences of Phago-Mixotrophic Mode of Nutrition.</title>
        <authorList>
            <person name="Burns J.A."/>
            <person name="Paasch A."/>
            <person name="Narechania A."/>
            <person name="Kim E."/>
        </authorList>
    </citation>
    <scope>NUCLEOTIDE SEQUENCE [LARGE SCALE GENOMIC DNA]</scope>
    <source>
        <strain evidence="1 2">PLY_AMNH</strain>
    </source>
</reference>
<dbReference type="EMBL" id="LGRX02005803">
    <property type="protein sequence ID" value="KAK3277889.1"/>
    <property type="molecule type" value="Genomic_DNA"/>
</dbReference>
<evidence type="ECO:0000313" key="1">
    <source>
        <dbReference type="EMBL" id="KAK3277889.1"/>
    </source>
</evidence>
<name>A0AAE0GGN8_9CHLO</name>
<organism evidence="1 2">
    <name type="scientific">Cymbomonas tetramitiformis</name>
    <dbReference type="NCBI Taxonomy" id="36881"/>
    <lineage>
        <taxon>Eukaryota</taxon>
        <taxon>Viridiplantae</taxon>
        <taxon>Chlorophyta</taxon>
        <taxon>Pyramimonadophyceae</taxon>
        <taxon>Pyramimonadales</taxon>
        <taxon>Pyramimonadaceae</taxon>
        <taxon>Cymbomonas</taxon>
    </lineage>
</organism>
<sequence>MGVAKRNRTCFENEDTEDPEELFGIGDIQACFDDVFPYEDAVHVKSKRRPHLARGYWRDSTPYHISFEWPKYRFYQLMRVYRGLCDRIWINLVANSEWYVDVDAIFTTSTCPEAGGYDIVYPGTTGLPLIHFSGVEHRGKQYPHGVEKTLIRLQTGVRCFYGDEYGFPNDYVNGADQDFPPGSVLKLGTKGVVEWDSVIGHGKVFMNETEYAEEQQFRSSSVKFLCTHEVITIQEGKAITRALPQSVNEYRVLGRPRCMDTAHDLSLRFCVYLASRMECAMQNAPQREGTQHILLSNISPAVWHTLLERLGTPKESEHTSKIVVQEPRAGWAAHQNIRGMMLAGGFQGFPFVYHGAANPHNPINKRDRSLINGPITFAFTDVQDYARIKVTWHKTCCAPPQ</sequence>